<gene>
    <name evidence="1" type="ORF">GCM10010334_76940</name>
</gene>
<protein>
    <submittedName>
        <fullName evidence="1">Uncharacterized protein</fullName>
    </submittedName>
</protein>
<name>A0A918X7Z2_9ACTN</name>
<proteinExistence type="predicted"/>
<reference evidence="1" key="1">
    <citation type="journal article" date="2014" name="Int. J. Syst. Evol. Microbiol.">
        <title>Complete genome sequence of Corynebacterium casei LMG S-19264T (=DSM 44701T), isolated from a smear-ripened cheese.</title>
        <authorList>
            <consortium name="US DOE Joint Genome Institute (JGI-PGF)"/>
            <person name="Walter F."/>
            <person name="Albersmeier A."/>
            <person name="Kalinowski J."/>
            <person name="Ruckert C."/>
        </authorList>
    </citation>
    <scope>NUCLEOTIDE SEQUENCE</scope>
    <source>
        <strain evidence="1">JCM 4637</strain>
    </source>
</reference>
<dbReference type="Proteomes" id="UP000638353">
    <property type="component" value="Unassembled WGS sequence"/>
</dbReference>
<evidence type="ECO:0000313" key="2">
    <source>
        <dbReference type="Proteomes" id="UP000638353"/>
    </source>
</evidence>
<dbReference type="RefSeq" id="WP_189828286.1">
    <property type="nucleotide sequence ID" value="NZ_BMVC01000024.1"/>
</dbReference>
<evidence type="ECO:0000313" key="1">
    <source>
        <dbReference type="EMBL" id="GHD16155.1"/>
    </source>
</evidence>
<dbReference type="AlphaFoldDB" id="A0A918X7Z2"/>
<accession>A0A918X7Z2</accession>
<organism evidence="1 2">
    <name type="scientific">Streptomyces finlayi</name>
    <dbReference type="NCBI Taxonomy" id="67296"/>
    <lineage>
        <taxon>Bacteria</taxon>
        <taxon>Bacillati</taxon>
        <taxon>Actinomycetota</taxon>
        <taxon>Actinomycetes</taxon>
        <taxon>Kitasatosporales</taxon>
        <taxon>Streptomycetaceae</taxon>
        <taxon>Streptomyces</taxon>
    </lineage>
</organism>
<dbReference type="EMBL" id="BMVC01000024">
    <property type="protein sequence ID" value="GHD16155.1"/>
    <property type="molecule type" value="Genomic_DNA"/>
</dbReference>
<comment type="caution">
    <text evidence="1">The sequence shown here is derived from an EMBL/GenBank/DDBJ whole genome shotgun (WGS) entry which is preliminary data.</text>
</comment>
<sequence length="230" mass="25020">MSSEARARLADLMARHGVNGILKLDNDSTWEVVADQDLDHAPAYDLDTACLHPHHVVVANDQDTQDLPLDRVPHLALAAAVLAVPKTTVLEAAHCATILPQLRDHAWEQAALVRRRCDALPPKSPLRPLVEASLREADRRLPELMHDTLAHAQSCARLVRTLYLALDQLDARQQGPPEAIRRPLLSYGEALRAVVLRRAVRPAAASASGDGHRRATYRVSFGPGTAVAGA</sequence>
<reference evidence="1" key="2">
    <citation type="submission" date="2020-09" db="EMBL/GenBank/DDBJ databases">
        <authorList>
            <person name="Sun Q."/>
            <person name="Ohkuma M."/>
        </authorList>
    </citation>
    <scope>NUCLEOTIDE SEQUENCE</scope>
    <source>
        <strain evidence="1">JCM 4637</strain>
    </source>
</reference>